<feature type="domain" description="Selenocysteine-specific elongation factor C-terminal RIFT" evidence="1">
    <location>
        <begin position="35"/>
        <end position="89"/>
    </location>
</feature>
<keyword evidence="3" id="KW-1185">Reference proteome</keyword>
<dbReference type="STRING" id="12930.A0A0Q3P181"/>
<accession>A0A0Q3P181</accession>
<dbReference type="AlphaFoldDB" id="A0A0Q3P181"/>
<gene>
    <name evidence="2" type="ORF">AAES_157714</name>
</gene>
<reference evidence="2 3" key="1">
    <citation type="submission" date="2015-10" db="EMBL/GenBank/DDBJ databases">
        <authorList>
            <person name="Gilbert D.G."/>
        </authorList>
    </citation>
    <scope>NUCLEOTIDE SEQUENCE [LARGE SCALE GENOMIC DNA]</scope>
    <source>
        <strain evidence="2">FVVF132</strain>
    </source>
</reference>
<dbReference type="OrthoDB" id="2067at2759"/>
<dbReference type="EMBL" id="LMAW01003063">
    <property type="protein sequence ID" value="KQK74299.1"/>
    <property type="molecule type" value="Genomic_DNA"/>
</dbReference>
<comment type="caution">
    <text evidence="2">The sequence shown here is derived from an EMBL/GenBank/DDBJ whole genome shotgun (WGS) entry which is preliminary data.</text>
</comment>
<evidence type="ECO:0000259" key="1">
    <source>
        <dbReference type="Pfam" id="PF21131"/>
    </source>
</evidence>
<protein>
    <recommendedName>
        <fullName evidence="1">Selenocysteine-specific elongation factor C-terminal RIFT domain-containing protein</fullName>
    </recommendedName>
</protein>
<sequence length="188" mass="19976">MNVVGMLECCCLQPGLCTQQEQSCLGSGHVPMGGVMDDYSVIGRSLFKKETNIQLFVGLKVKLSTGEDGIIDGGFGQSGKFKIRIPVIARQKDFIYGMGPVGTSSDPEEAVNRRELIKQACLALHTHFFNKAGIDVFCSSGVRSQSDSSREAGDGKQEGNGADSSVSCCGVALMSGSVLELEDDLVWG</sequence>
<name>A0A0Q3P181_AMAAE</name>
<dbReference type="Proteomes" id="UP000051836">
    <property type="component" value="Unassembled WGS sequence"/>
</dbReference>
<dbReference type="Pfam" id="PF21131">
    <property type="entry name" value="eEFSec_4th"/>
    <property type="match status" value="1"/>
</dbReference>
<evidence type="ECO:0000313" key="3">
    <source>
        <dbReference type="Proteomes" id="UP000051836"/>
    </source>
</evidence>
<organism evidence="2 3">
    <name type="scientific">Amazona aestiva</name>
    <name type="common">Blue-fronted Amazon parrot</name>
    <dbReference type="NCBI Taxonomy" id="12930"/>
    <lineage>
        <taxon>Eukaryota</taxon>
        <taxon>Metazoa</taxon>
        <taxon>Chordata</taxon>
        <taxon>Craniata</taxon>
        <taxon>Vertebrata</taxon>
        <taxon>Euteleostomi</taxon>
        <taxon>Archelosauria</taxon>
        <taxon>Archosauria</taxon>
        <taxon>Dinosauria</taxon>
        <taxon>Saurischia</taxon>
        <taxon>Theropoda</taxon>
        <taxon>Coelurosauria</taxon>
        <taxon>Aves</taxon>
        <taxon>Neognathae</taxon>
        <taxon>Neoaves</taxon>
        <taxon>Telluraves</taxon>
        <taxon>Australaves</taxon>
        <taxon>Psittaciformes</taxon>
        <taxon>Psittacidae</taxon>
        <taxon>Amazona</taxon>
    </lineage>
</organism>
<dbReference type="InterPro" id="IPR049394">
    <property type="entry name" value="eEFSec_C"/>
</dbReference>
<evidence type="ECO:0000313" key="2">
    <source>
        <dbReference type="EMBL" id="KQK74299.1"/>
    </source>
</evidence>
<proteinExistence type="predicted"/>